<dbReference type="Proteomes" id="UP001458880">
    <property type="component" value="Unassembled WGS sequence"/>
</dbReference>
<evidence type="ECO:0000313" key="2">
    <source>
        <dbReference type="Proteomes" id="UP001458880"/>
    </source>
</evidence>
<reference evidence="1 2" key="1">
    <citation type="journal article" date="2024" name="BMC Genomics">
        <title>De novo assembly and annotation of Popillia japonica's genome with initial clues to its potential as an invasive pest.</title>
        <authorList>
            <person name="Cucini C."/>
            <person name="Boschi S."/>
            <person name="Funari R."/>
            <person name="Cardaioli E."/>
            <person name="Iannotti N."/>
            <person name="Marturano G."/>
            <person name="Paoli F."/>
            <person name="Bruttini M."/>
            <person name="Carapelli A."/>
            <person name="Frati F."/>
            <person name="Nardi F."/>
        </authorList>
    </citation>
    <scope>NUCLEOTIDE SEQUENCE [LARGE SCALE GENOMIC DNA]</scope>
    <source>
        <strain evidence="1">DMR45628</strain>
    </source>
</reference>
<gene>
    <name evidence="1" type="ORF">QE152_g37269</name>
</gene>
<name>A0AAW1IAN6_POPJA</name>
<dbReference type="AlphaFoldDB" id="A0AAW1IAN6"/>
<sequence length="110" mass="12778">MLRLQPYDLFIKYTPGRHLYIADTLSRAALTEHALTDFDEEISLHVDLLYKNLSIYPAKLKEIEEMSVIDTTFRDIKKYCKDGWPENKHKVIDSVKPYFAIKDEIGSAAL</sequence>
<proteinExistence type="predicted"/>
<evidence type="ECO:0000313" key="1">
    <source>
        <dbReference type="EMBL" id="KAK9686334.1"/>
    </source>
</evidence>
<keyword evidence="2" id="KW-1185">Reference proteome</keyword>
<accession>A0AAW1IAN6</accession>
<organism evidence="1 2">
    <name type="scientific">Popillia japonica</name>
    <name type="common">Japanese beetle</name>
    <dbReference type="NCBI Taxonomy" id="7064"/>
    <lineage>
        <taxon>Eukaryota</taxon>
        <taxon>Metazoa</taxon>
        <taxon>Ecdysozoa</taxon>
        <taxon>Arthropoda</taxon>
        <taxon>Hexapoda</taxon>
        <taxon>Insecta</taxon>
        <taxon>Pterygota</taxon>
        <taxon>Neoptera</taxon>
        <taxon>Endopterygota</taxon>
        <taxon>Coleoptera</taxon>
        <taxon>Polyphaga</taxon>
        <taxon>Scarabaeiformia</taxon>
        <taxon>Scarabaeidae</taxon>
        <taxon>Rutelinae</taxon>
        <taxon>Popillia</taxon>
    </lineage>
</organism>
<protein>
    <submittedName>
        <fullName evidence="1">Uncharacterized protein</fullName>
    </submittedName>
</protein>
<dbReference type="EMBL" id="JASPKY010000714">
    <property type="protein sequence ID" value="KAK9686334.1"/>
    <property type="molecule type" value="Genomic_DNA"/>
</dbReference>
<comment type="caution">
    <text evidence="1">The sequence shown here is derived from an EMBL/GenBank/DDBJ whole genome shotgun (WGS) entry which is preliminary data.</text>
</comment>